<sequence>MLRESKWYFHRSRNSGSERAKVVATVTIAHPAEQEPKAGQGEGEA</sequence>
<evidence type="ECO:0000313" key="1">
    <source>
        <dbReference type="EMBL" id="PYY29920.1"/>
    </source>
</evidence>
<evidence type="ECO:0000313" key="2">
    <source>
        <dbReference type="Proteomes" id="UP000247459"/>
    </source>
</evidence>
<name>A0A2W0CB39_9BACL</name>
<dbReference type="AlphaFoldDB" id="A0A2W0CB39"/>
<gene>
    <name evidence="1" type="ORF">PIL02S_01843</name>
</gene>
<organism evidence="1 2">
    <name type="scientific">Paenibacillus illinoisensis</name>
    <dbReference type="NCBI Taxonomy" id="59845"/>
    <lineage>
        <taxon>Bacteria</taxon>
        <taxon>Bacillati</taxon>
        <taxon>Bacillota</taxon>
        <taxon>Bacilli</taxon>
        <taxon>Bacillales</taxon>
        <taxon>Paenibacillaceae</taxon>
        <taxon>Paenibacillus</taxon>
    </lineage>
</organism>
<proteinExistence type="predicted"/>
<protein>
    <submittedName>
        <fullName evidence="1">Uncharacterized protein</fullName>
    </submittedName>
</protein>
<comment type="caution">
    <text evidence="1">The sequence shown here is derived from an EMBL/GenBank/DDBJ whole genome shotgun (WGS) entry which is preliminary data.</text>
</comment>
<reference evidence="1 2" key="1">
    <citation type="submission" date="2018-01" db="EMBL/GenBank/DDBJ databases">
        <title>Genome sequence of the PGP bacterium Paenibacillus illinoisensis E3.</title>
        <authorList>
            <person name="Rolli E."/>
            <person name="Marasco R."/>
            <person name="Bessem C."/>
            <person name="Michoud G."/>
            <person name="Gaiarsa S."/>
            <person name="Borin S."/>
            <person name="Daffonchio D."/>
        </authorList>
    </citation>
    <scope>NUCLEOTIDE SEQUENCE [LARGE SCALE GENOMIC DNA]</scope>
    <source>
        <strain evidence="1 2">E3</strain>
    </source>
</reference>
<accession>A0A2W0CB39</accession>
<dbReference type="Proteomes" id="UP000247459">
    <property type="component" value="Unassembled WGS sequence"/>
</dbReference>
<dbReference type="EMBL" id="PRLG01000014">
    <property type="protein sequence ID" value="PYY29920.1"/>
    <property type="molecule type" value="Genomic_DNA"/>
</dbReference>